<dbReference type="EMBL" id="UYYA01000581">
    <property type="protein sequence ID" value="VDM54257.1"/>
    <property type="molecule type" value="Genomic_DNA"/>
</dbReference>
<protein>
    <recommendedName>
        <fullName evidence="6">SURF1-like protein</fullName>
    </recommendedName>
</protein>
<keyword evidence="4" id="KW-1133">Transmembrane helix</keyword>
<keyword evidence="8" id="KW-1185">Reference proteome</keyword>
<gene>
    <name evidence="7" type="ORF">ACOC_LOCUS2672</name>
</gene>
<evidence type="ECO:0000256" key="4">
    <source>
        <dbReference type="ARBA" id="ARBA00022989"/>
    </source>
</evidence>
<keyword evidence="3" id="KW-0812">Transmembrane</keyword>
<dbReference type="Proteomes" id="UP000267027">
    <property type="component" value="Unassembled WGS sequence"/>
</dbReference>
<comment type="similarity">
    <text evidence="2 6">Belongs to the SURF1 family.</text>
</comment>
<dbReference type="GO" id="GO:0005743">
    <property type="term" value="C:mitochondrial inner membrane"/>
    <property type="evidence" value="ECO:0007669"/>
    <property type="project" value="UniProtKB-SubCell"/>
</dbReference>
<evidence type="ECO:0000313" key="9">
    <source>
        <dbReference type="WBParaSite" id="ACOC_0000267101-mRNA-1"/>
    </source>
</evidence>
<evidence type="ECO:0000313" key="8">
    <source>
        <dbReference type="Proteomes" id="UP000267027"/>
    </source>
</evidence>
<accession>A0A0R3PEX5</accession>
<dbReference type="GO" id="GO:0033617">
    <property type="term" value="P:mitochondrial respiratory chain complex IV assembly"/>
    <property type="evidence" value="ECO:0007669"/>
    <property type="project" value="TreeGrafter"/>
</dbReference>
<evidence type="ECO:0000256" key="6">
    <source>
        <dbReference type="RuleBase" id="RU363076"/>
    </source>
</evidence>
<dbReference type="AlphaFoldDB" id="A0A0R3PEX5"/>
<dbReference type="PROSITE" id="PS50895">
    <property type="entry name" value="SURF1"/>
    <property type="match status" value="1"/>
</dbReference>
<dbReference type="CDD" id="cd06662">
    <property type="entry name" value="SURF1"/>
    <property type="match status" value="1"/>
</dbReference>
<dbReference type="InterPro" id="IPR002994">
    <property type="entry name" value="Surf1/Shy1"/>
</dbReference>
<reference evidence="7 8" key="2">
    <citation type="submission" date="2018-11" db="EMBL/GenBank/DDBJ databases">
        <authorList>
            <consortium name="Pathogen Informatics"/>
        </authorList>
    </citation>
    <scope>NUCLEOTIDE SEQUENCE [LARGE SCALE GENOMIC DNA]</scope>
    <source>
        <strain evidence="7 8">Costa Rica</strain>
    </source>
</reference>
<keyword evidence="5" id="KW-0472">Membrane</keyword>
<reference evidence="9" key="1">
    <citation type="submission" date="2017-02" db="UniProtKB">
        <authorList>
            <consortium name="WormBaseParasite"/>
        </authorList>
    </citation>
    <scope>IDENTIFICATION</scope>
</reference>
<dbReference type="OMA" id="FFEMARY"/>
<dbReference type="Pfam" id="PF02104">
    <property type="entry name" value="SURF1"/>
    <property type="match status" value="1"/>
</dbReference>
<evidence type="ECO:0000256" key="5">
    <source>
        <dbReference type="ARBA" id="ARBA00023136"/>
    </source>
</evidence>
<evidence type="ECO:0000256" key="3">
    <source>
        <dbReference type="ARBA" id="ARBA00022692"/>
    </source>
</evidence>
<name>A0A0R3PEX5_ANGCS</name>
<comment type="subcellular location">
    <subcellularLocation>
        <location evidence="1">Membrane</location>
    </subcellularLocation>
    <subcellularLocation>
        <location evidence="6">Mitochondrion inner membrane</location>
        <topology evidence="6">Multi-pass membrane protein</topology>
    </subcellularLocation>
</comment>
<dbReference type="InterPro" id="IPR045214">
    <property type="entry name" value="Surf1/Surf4"/>
</dbReference>
<dbReference type="PANTHER" id="PTHR23427:SF2">
    <property type="entry name" value="SURFEIT LOCUS PROTEIN 1"/>
    <property type="match status" value="1"/>
</dbReference>
<dbReference type="OrthoDB" id="10040024at2759"/>
<evidence type="ECO:0000313" key="7">
    <source>
        <dbReference type="EMBL" id="VDM54257.1"/>
    </source>
</evidence>
<comment type="function">
    <text evidence="6">Probably involved in the biogenesis of the COX complex.</text>
</comment>
<organism evidence="9">
    <name type="scientific">Angiostrongylus costaricensis</name>
    <name type="common">Nematode worm</name>
    <dbReference type="NCBI Taxonomy" id="334426"/>
    <lineage>
        <taxon>Eukaryota</taxon>
        <taxon>Metazoa</taxon>
        <taxon>Ecdysozoa</taxon>
        <taxon>Nematoda</taxon>
        <taxon>Chromadorea</taxon>
        <taxon>Rhabditida</taxon>
        <taxon>Rhabditina</taxon>
        <taxon>Rhabditomorpha</taxon>
        <taxon>Strongyloidea</taxon>
        <taxon>Metastrongylidae</taxon>
        <taxon>Angiostrongylus</taxon>
    </lineage>
</organism>
<dbReference type="STRING" id="334426.A0A0R3PEX5"/>
<dbReference type="PANTHER" id="PTHR23427">
    <property type="entry name" value="SURFEIT LOCUS PROTEIN"/>
    <property type="match status" value="1"/>
</dbReference>
<dbReference type="WBParaSite" id="ACOC_0000267101-mRNA-1">
    <property type="protein sequence ID" value="ACOC_0000267101-mRNA-1"/>
    <property type="gene ID" value="ACOC_0000267101"/>
</dbReference>
<keyword evidence="6" id="KW-0496">Mitochondrion</keyword>
<evidence type="ECO:0000256" key="2">
    <source>
        <dbReference type="ARBA" id="ARBA00007165"/>
    </source>
</evidence>
<evidence type="ECO:0000256" key="1">
    <source>
        <dbReference type="ARBA" id="ARBA00004370"/>
    </source>
</evidence>
<proteinExistence type="inferred from homology"/>
<sequence length="161" mass="18869">MEYRRVRITGEFLHEREFYISPRGRFDPGHVEERQGFIFSTDSLSSHGAHIITPFRLSNSNLIVMVNRGWVPASMISQSSRQSSQPKGLITLDAIVRKSETRPQFISENVPEKGQWFYKDFFEMARYYNTDPIYLEAVYGNLFLFAVFFKCSYVRHVDHSI</sequence>
<keyword evidence="6" id="KW-0999">Mitochondrion inner membrane</keyword>